<dbReference type="OrthoDB" id="9967659at2"/>
<dbReference type="Proteomes" id="UP000009144">
    <property type="component" value="Chromosome"/>
</dbReference>
<evidence type="ECO:0000313" key="4">
    <source>
        <dbReference type="Proteomes" id="UP000009144"/>
    </source>
</evidence>
<dbReference type="STRING" id="754476.Q7A_3005"/>
<feature type="chain" id="PRO_5015093944" evidence="2">
    <location>
        <begin position="23"/>
        <end position="88"/>
    </location>
</feature>
<evidence type="ECO:0000313" key="3">
    <source>
        <dbReference type="EMBL" id="AFI85780.1"/>
    </source>
</evidence>
<dbReference type="EMBL" id="CP003390">
    <property type="protein sequence ID" value="AFI85780.1"/>
    <property type="molecule type" value="Genomic_DNA"/>
</dbReference>
<feature type="compositionally biased region" description="Basic and acidic residues" evidence="1">
    <location>
        <begin position="45"/>
        <end position="66"/>
    </location>
</feature>
<name>I1XN11_METNJ</name>
<accession>I1XN11</accession>
<dbReference type="KEGG" id="mej:Q7A_3005"/>
<keyword evidence="4" id="KW-1185">Reference proteome</keyword>
<evidence type="ECO:0000256" key="1">
    <source>
        <dbReference type="SAM" id="MobiDB-lite"/>
    </source>
</evidence>
<dbReference type="AlphaFoldDB" id="I1XN11"/>
<keyword evidence="2" id="KW-0732">Signal</keyword>
<reference evidence="3 4" key="1">
    <citation type="journal article" date="2012" name="J. Bacteriol.">
        <title>Complete genome sequences of Methylophaga sp. strain JAM1 and Methylophaga sp. strain JAM7.</title>
        <authorList>
            <person name="Villeneuve C."/>
            <person name="Martineau C."/>
            <person name="Mauffrey F."/>
            <person name="Villemur R."/>
        </authorList>
    </citation>
    <scope>NUCLEOTIDE SEQUENCE [LARGE SCALE GENOMIC DNA]</scope>
    <source>
        <strain evidence="3 4">JAM1</strain>
    </source>
</reference>
<protein>
    <submittedName>
        <fullName evidence="3">Uncharacterized protein</fullName>
    </submittedName>
</protein>
<proteinExistence type="predicted"/>
<feature type="region of interest" description="Disordered" evidence="1">
    <location>
        <begin position="26"/>
        <end position="88"/>
    </location>
</feature>
<gene>
    <name evidence="3" type="ordered locus">Q7A_3005</name>
</gene>
<dbReference type="PATRIC" id="fig|754476.3.peg.2951"/>
<dbReference type="HOGENOM" id="CLU_2465488_0_0_6"/>
<organism evidence="3 4">
    <name type="scientific">Methylophaga nitratireducenticrescens</name>
    <dbReference type="NCBI Taxonomy" id="754476"/>
    <lineage>
        <taxon>Bacteria</taxon>
        <taxon>Pseudomonadati</taxon>
        <taxon>Pseudomonadota</taxon>
        <taxon>Gammaproteobacteria</taxon>
        <taxon>Thiotrichales</taxon>
        <taxon>Piscirickettsiaceae</taxon>
        <taxon>Methylophaga</taxon>
    </lineage>
</organism>
<reference evidence="3 4" key="2">
    <citation type="journal article" date="2013" name="Int. J. Syst. Evol. Microbiol.">
        <title>Methylophaga nitratireducenticrescens sp. nov. and Methylophaga frappieri sp. nov., isolated from the biofilm of the methanol-fed denitrification system treating the seawater at the Montreal Biodome.</title>
        <authorList>
            <person name="Villeneuve C."/>
            <person name="Martineau C."/>
            <person name="Mauffrey F."/>
            <person name="Villemur R."/>
        </authorList>
    </citation>
    <scope>NUCLEOTIDE SEQUENCE [LARGE SCALE GENOMIC DNA]</scope>
    <source>
        <strain evidence="3 4">JAM1</strain>
    </source>
</reference>
<sequence>MVKQCFYTVALTMLFAISPVFSATGAEQYSSKSEGNHPAHQMGESAERINKKSKENYQENRLKAEKSGNAMHPAHEMDEVEPIQKRGQ</sequence>
<evidence type="ECO:0000256" key="2">
    <source>
        <dbReference type="SAM" id="SignalP"/>
    </source>
</evidence>
<feature type="signal peptide" evidence="2">
    <location>
        <begin position="1"/>
        <end position="22"/>
    </location>
</feature>
<dbReference type="RefSeq" id="WP_014708141.1">
    <property type="nucleotide sequence ID" value="NC_017857.3"/>
</dbReference>